<evidence type="ECO:0000256" key="1">
    <source>
        <dbReference type="ARBA" id="ARBA00023002"/>
    </source>
</evidence>
<dbReference type="InterPro" id="IPR016160">
    <property type="entry name" value="Ald_DH_CS_CYS"/>
</dbReference>
<dbReference type="Gene3D" id="3.40.309.10">
    <property type="entry name" value="Aldehyde Dehydrogenase, Chain A, domain 2"/>
    <property type="match status" value="1"/>
</dbReference>
<dbReference type="InterPro" id="IPR029510">
    <property type="entry name" value="Ald_DH_CS_GLU"/>
</dbReference>
<dbReference type="PROSITE" id="PS00687">
    <property type="entry name" value="ALDEHYDE_DEHYDR_GLU"/>
    <property type="match status" value="1"/>
</dbReference>
<dbReference type="InterPro" id="IPR015590">
    <property type="entry name" value="Aldehyde_DH_dom"/>
</dbReference>
<dbReference type="Pfam" id="PF00171">
    <property type="entry name" value="Aldedh"/>
    <property type="match status" value="1"/>
</dbReference>
<name>A0ABY9IIS3_9ACTN</name>
<gene>
    <name evidence="6" type="ORF">P8A19_06675</name>
</gene>
<evidence type="ECO:0000256" key="2">
    <source>
        <dbReference type="PROSITE-ProRule" id="PRU10007"/>
    </source>
</evidence>
<dbReference type="PROSITE" id="PS00070">
    <property type="entry name" value="ALDEHYDE_DEHYDR_CYS"/>
    <property type="match status" value="1"/>
</dbReference>
<dbReference type="InterPro" id="IPR016163">
    <property type="entry name" value="Ald_DH_C"/>
</dbReference>
<dbReference type="InterPro" id="IPR016161">
    <property type="entry name" value="Ald_DH/histidinol_DH"/>
</dbReference>
<keyword evidence="1 3" id="KW-0560">Oxidoreductase</keyword>
<reference evidence="6 7" key="1">
    <citation type="submission" date="2023-03" db="EMBL/GenBank/DDBJ databases">
        <title>Isolation and description of six Streptomyces strains from soil environments, able to metabolize different microbial glucans.</title>
        <authorList>
            <person name="Widen T."/>
            <person name="Larsbrink J."/>
        </authorList>
    </citation>
    <scope>NUCLEOTIDE SEQUENCE [LARGE SCALE GENOMIC DNA]</scope>
    <source>
        <strain evidence="6 7">Alt2</strain>
    </source>
</reference>
<proteinExistence type="inferred from homology"/>
<dbReference type="RefSeq" id="WP_306105993.1">
    <property type="nucleotide sequence ID" value="NZ_CP120988.1"/>
</dbReference>
<evidence type="ECO:0000256" key="3">
    <source>
        <dbReference type="RuleBase" id="RU003345"/>
    </source>
</evidence>
<dbReference type="InterPro" id="IPR016162">
    <property type="entry name" value="Ald_DH_N"/>
</dbReference>
<sequence>MADQELIERHNPSRARESVGTVPVAREGDVGQAVAAAGSAARIWAAEPAEVRAEALRAAATELERRSADAAVLLARESGKPLADGRGELAFSAAVLRWYADAAPSLLADHEVDDGQGRLVVRRRPYGTVAALTPWNAPVVLTVLKLAPALAAGNALLVKPSPLAPLALDGLLRNMAGCFPPGLLHTLHGHESTAAALVGHPGVFKVAFTGGERAGRAVGALAAAALTPTTMELGGNDPAILLDDAALTDEAMDRLVMACLATAGQVCMAVKRVYVPRRAHDRFTAAFTAAADRVVRLGDALHPGVTVGPVVNAAAAARLTALIDDALRRGARATPLGTVCPDTDVSAGHFVAPLLLTCLGDDVPVVREEQFGPLVPVLPYDREDEVVDRANAGELGLGASVWSADEDRAFAFAARLDAGFCFVNTHNRTGMSLRAPFGGVKRSGHGREYGAEGLAEYTQSCVVHAPAAFRPGGGGMAPGAYPVPG</sequence>
<dbReference type="SUPFAM" id="SSF53720">
    <property type="entry name" value="ALDH-like"/>
    <property type="match status" value="1"/>
</dbReference>
<feature type="active site" evidence="2">
    <location>
        <position position="232"/>
    </location>
</feature>
<feature type="compositionally biased region" description="Basic and acidic residues" evidence="4">
    <location>
        <begin position="1"/>
        <end position="17"/>
    </location>
</feature>
<evidence type="ECO:0000313" key="6">
    <source>
        <dbReference type="EMBL" id="WLQ55142.1"/>
    </source>
</evidence>
<organism evidence="6 7">
    <name type="scientific">Streptomyces poriferorum</name>
    <dbReference type="NCBI Taxonomy" id="2798799"/>
    <lineage>
        <taxon>Bacteria</taxon>
        <taxon>Bacillati</taxon>
        <taxon>Actinomycetota</taxon>
        <taxon>Actinomycetes</taxon>
        <taxon>Kitasatosporales</taxon>
        <taxon>Streptomycetaceae</taxon>
        <taxon>Streptomyces</taxon>
    </lineage>
</organism>
<dbReference type="PANTHER" id="PTHR11699">
    <property type="entry name" value="ALDEHYDE DEHYDROGENASE-RELATED"/>
    <property type="match status" value="1"/>
</dbReference>
<feature type="region of interest" description="Disordered" evidence="4">
    <location>
        <begin position="1"/>
        <end position="20"/>
    </location>
</feature>
<evidence type="ECO:0000259" key="5">
    <source>
        <dbReference type="Pfam" id="PF00171"/>
    </source>
</evidence>
<evidence type="ECO:0000256" key="4">
    <source>
        <dbReference type="SAM" id="MobiDB-lite"/>
    </source>
</evidence>
<comment type="similarity">
    <text evidence="3">Belongs to the aldehyde dehydrogenase family.</text>
</comment>
<accession>A0ABY9IIS3</accession>
<keyword evidence="7" id="KW-1185">Reference proteome</keyword>
<evidence type="ECO:0000313" key="7">
    <source>
        <dbReference type="Proteomes" id="UP001235744"/>
    </source>
</evidence>
<dbReference type="EMBL" id="CP120988">
    <property type="protein sequence ID" value="WLQ55142.1"/>
    <property type="molecule type" value="Genomic_DNA"/>
</dbReference>
<dbReference type="Proteomes" id="UP001235744">
    <property type="component" value="Chromosome"/>
</dbReference>
<protein>
    <submittedName>
        <fullName evidence="6">Aldehyde dehydrogenase family protein</fullName>
    </submittedName>
</protein>
<feature type="domain" description="Aldehyde dehydrogenase" evidence="5">
    <location>
        <begin position="4"/>
        <end position="460"/>
    </location>
</feature>
<dbReference type="Gene3D" id="3.40.605.10">
    <property type="entry name" value="Aldehyde Dehydrogenase, Chain A, domain 1"/>
    <property type="match status" value="1"/>
</dbReference>